<dbReference type="InterPro" id="IPR026816">
    <property type="entry name" value="Flavodoxin_dom"/>
</dbReference>
<dbReference type="STRING" id="1121322.SAMN02745136_04416"/>
<dbReference type="PANTHER" id="PTHR43687">
    <property type="entry name" value="ADENYLYLSULFATE REDUCTASE, BETA SUBUNIT"/>
    <property type="match status" value="1"/>
</dbReference>
<dbReference type="PROSITE" id="PS51379">
    <property type="entry name" value="4FE4S_FER_2"/>
    <property type="match status" value="2"/>
</dbReference>
<dbReference type="InterPro" id="IPR050572">
    <property type="entry name" value="Fe-S_Ferredoxin"/>
</dbReference>
<sequence length="252" mass="28757">MILYFSATGNSQYVAEQIAKETKDEIVSLNLLMKQNKQDDLISDTKPFVFVCPTYAWRLPRVVEEYIRKTTFKGSRKVYFVLTYGGETASASIHVKKLCQYKGWDLLGYAQVMMPDNYLLLFPGVDKATAKEINKKAEPLIHQILVDIRNGNHFSAMDENGVVSRLKSGFINGIFYRFLVNAKGFHIEEAKCVSCGKCAELCPLNNITLTDGKPLWGNHCTHCMACLHRCPTEAIEYKKKTQNKPRYFFDNK</sequence>
<evidence type="ECO:0000256" key="3">
    <source>
        <dbReference type="ARBA" id="ARBA00023004"/>
    </source>
</evidence>
<accession>A0A1M6YXY9</accession>
<feature type="domain" description="4Fe-4S ferredoxin-type" evidence="5">
    <location>
        <begin position="218"/>
        <end position="240"/>
    </location>
</feature>
<dbReference type="Pfam" id="PF13187">
    <property type="entry name" value="Fer4_9"/>
    <property type="match status" value="1"/>
</dbReference>
<organism evidence="6 7">
    <name type="scientific">Anaerocolumna jejuensis DSM 15929</name>
    <dbReference type="NCBI Taxonomy" id="1121322"/>
    <lineage>
        <taxon>Bacteria</taxon>
        <taxon>Bacillati</taxon>
        <taxon>Bacillota</taxon>
        <taxon>Clostridia</taxon>
        <taxon>Lachnospirales</taxon>
        <taxon>Lachnospiraceae</taxon>
        <taxon>Anaerocolumna</taxon>
    </lineage>
</organism>
<reference evidence="6 7" key="1">
    <citation type="submission" date="2016-11" db="EMBL/GenBank/DDBJ databases">
        <authorList>
            <person name="Jaros S."/>
            <person name="Januszkiewicz K."/>
            <person name="Wedrychowicz H."/>
        </authorList>
    </citation>
    <scope>NUCLEOTIDE SEQUENCE [LARGE SCALE GENOMIC DNA]</scope>
    <source>
        <strain evidence="6 7">DSM 15929</strain>
    </source>
</reference>
<dbReference type="SUPFAM" id="SSF54862">
    <property type="entry name" value="4Fe-4S ferredoxins"/>
    <property type="match status" value="1"/>
</dbReference>
<evidence type="ECO:0000256" key="2">
    <source>
        <dbReference type="ARBA" id="ARBA00022723"/>
    </source>
</evidence>
<dbReference type="AlphaFoldDB" id="A0A1M6YXY9"/>
<keyword evidence="3" id="KW-0408">Iron</keyword>
<evidence type="ECO:0000313" key="7">
    <source>
        <dbReference type="Proteomes" id="UP000184386"/>
    </source>
</evidence>
<protein>
    <submittedName>
        <fullName evidence="6">4Fe-4S binding domain-containing protein</fullName>
    </submittedName>
</protein>
<dbReference type="NCBIfam" id="NF038196">
    <property type="entry name" value="ferrodoxin_EFR1"/>
    <property type="match status" value="1"/>
</dbReference>
<dbReference type="Proteomes" id="UP000184386">
    <property type="component" value="Unassembled WGS sequence"/>
</dbReference>
<dbReference type="SUPFAM" id="SSF52218">
    <property type="entry name" value="Flavoproteins"/>
    <property type="match status" value="1"/>
</dbReference>
<proteinExistence type="predicted"/>
<gene>
    <name evidence="6" type="ORF">SAMN02745136_04416</name>
</gene>
<dbReference type="RefSeq" id="WP_073279197.1">
    <property type="nucleotide sequence ID" value="NZ_FRAC01000027.1"/>
</dbReference>
<evidence type="ECO:0000256" key="4">
    <source>
        <dbReference type="ARBA" id="ARBA00023014"/>
    </source>
</evidence>
<dbReference type="PROSITE" id="PS00198">
    <property type="entry name" value="4FE4S_FER_1"/>
    <property type="match status" value="1"/>
</dbReference>
<dbReference type="Pfam" id="PF12724">
    <property type="entry name" value="Flavodoxin_5"/>
    <property type="match status" value="1"/>
</dbReference>
<dbReference type="InterPro" id="IPR047964">
    <property type="entry name" value="EFR1-like"/>
</dbReference>
<evidence type="ECO:0000313" key="6">
    <source>
        <dbReference type="EMBL" id="SHL23067.1"/>
    </source>
</evidence>
<dbReference type="InterPro" id="IPR017900">
    <property type="entry name" value="4Fe4S_Fe_S_CS"/>
</dbReference>
<keyword evidence="1" id="KW-0004">4Fe-4S</keyword>
<dbReference type="InterPro" id="IPR029039">
    <property type="entry name" value="Flavoprotein-like_sf"/>
</dbReference>
<keyword evidence="4" id="KW-0411">Iron-sulfur</keyword>
<dbReference type="Gene3D" id="3.40.50.360">
    <property type="match status" value="1"/>
</dbReference>
<dbReference type="EMBL" id="FRAC01000027">
    <property type="protein sequence ID" value="SHL23067.1"/>
    <property type="molecule type" value="Genomic_DNA"/>
</dbReference>
<feature type="domain" description="4Fe-4S ferredoxin-type" evidence="5">
    <location>
        <begin position="183"/>
        <end position="212"/>
    </location>
</feature>
<keyword evidence="2" id="KW-0479">Metal-binding</keyword>
<name>A0A1M6YXY9_9FIRM</name>
<dbReference type="Gene3D" id="3.30.70.20">
    <property type="match status" value="1"/>
</dbReference>
<dbReference type="PANTHER" id="PTHR43687:SF1">
    <property type="entry name" value="FERREDOXIN III"/>
    <property type="match status" value="1"/>
</dbReference>
<evidence type="ECO:0000256" key="1">
    <source>
        <dbReference type="ARBA" id="ARBA00022485"/>
    </source>
</evidence>
<dbReference type="InterPro" id="IPR017896">
    <property type="entry name" value="4Fe4S_Fe-S-bd"/>
</dbReference>
<dbReference type="OrthoDB" id="9813995at2"/>
<dbReference type="GO" id="GO:0046872">
    <property type="term" value="F:metal ion binding"/>
    <property type="evidence" value="ECO:0007669"/>
    <property type="project" value="UniProtKB-KW"/>
</dbReference>
<keyword evidence="7" id="KW-1185">Reference proteome</keyword>
<evidence type="ECO:0000259" key="5">
    <source>
        <dbReference type="PROSITE" id="PS51379"/>
    </source>
</evidence>
<dbReference type="GO" id="GO:0051539">
    <property type="term" value="F:4 iron, 4 sulfur cluster binding"/>
    <property type="evidence" value="ECO:0007669"/>
    <property type="project" value="UniProtKB-KW"/>
</dbReference>